<keyword evidence="3" id="KW-0716">Sensory transduction</keyword>
<evidence type="ECO:0000256" key="6">
    <source>
        <dbReference type="ARBA" id="ARBA00022989"/>
    </source>
</evidence>
<dbReference type="GO" id="GO:0005886">
    <property type="term" value="C:plasma membrane"/>
    <property type="evidence" value="ECO:0007669"/>
    <property type="project" value="UniProtKB-SubCell"/>
</dbReference>
<dbReference type="GO" id="GO:0004984">
    <property type="term" value="F:olfactory receptor activity"/>
    <property type="evidence" value="ECO:0007669"/>
    <property type="project" value="InterPro"/>
</dbReference>
<evidence type="ECO:0000313" key="12">
    <source>
        <dbReference type="RefSeq" id="XP_014476205.1"/>
    </source>
</evidence>
<evidence type="ECO:0000256" key="7">
    <source>
        <dbReference type="ARBA" id="ARBA00023136"/>
    </source>
</evidence>
<dbReference type="RefSeq" id="XP_014476205.1">
    <property type="nucleotide sequence ID" value="XM_014620719.1"/>
</dbReference>
<keyword evidence="4 10" id="KW-0812">Transmembrane</keyword>
<comment type="subcellular location">
    <subcellularLocation>
        <location evidence="1">Cell membrane</location>
        <topology evidence="1">Multi-pass membrane protein</topology>
    </subcellularLocation>
</comment>
<dbReference type="GeneID" id="106745267"/>
<dbReference type="OrthoDB" id="6597368at2759"/>
<keyword evidence="2" id="KW-1003">Cell membrane</keyword>
<keyword evidence="11" id="KW-1185">Reference proteome</keyword>
<dbReference type="InterPro" id="IPR004117">
    <property type="entry name" value="7tm6_olfct_rcpt"/>
</dbReference>
<gene>
    <name evidence="12" type="primary">LOC106745267</name>
</gene>
<dbReference type="Proteomes" id="UP000515204">
    <property type="component" value="Unplaced"/>
</dbReference>
<keyword evidence="8" id="KW-0675">Receptor</keyword>
<keyword evidence="6 10" id="KW-1133">Transmembrane helix</keyword>
<accession>A0A6P3XCY9</accession>
<evidence type="ECO:0000256" key="8">
    <source>
        <dbReference type="ARBA" id="ARBA00023170"/>
    </source>
</evidence>
<evidence type="ECO:0000256" key="1">
    <source>
        <dbReference type="ARBA" id="ARBA00004651"/>
    </source>
</evidence>
<evidence type="ECO:0000256" key="3">
    <source>
        <dbReference type="ARBA" id="ARBA00022606"/>
    </source>
</evidence>
<dbReference type="Pfam" id="PF02949">
    <property type="entry name" value="7tm_6"/>
    <property type="match status" value="1"/>
</dbReference>
<keyword evidence="7 10" id="KW-0472">Membrane</keyword>
<evidence type="ECO:0000256" key="10">
    <source>
        <dbReference type="SAM" id="Phobius"/>
    </source>
</evidence>
<dbReference type="PANTHER" id="PTHR21137:SF35">
    <property type="entry name" value="ODORANT RECEPTOR 19A-RELATED"/>
    <property type="match status" value="1"/>
</dbReference>
<evidence type="ECO:0000256" key="5">
    <source>
        <dbReference type="ARBA" id="ARBA00022725"/>
    </source>
</evidence>
<sequence>MLLYTFLVSQFLDIIWNVDNPDDFTENFYATLASVVSCSKMLSLLMNRDNIDTLTNVLTEKPYKPSKDEEMKIRYKFDKLIQNNTLCYTILVETTCACITLSSLFTEFRKGKLTYRAWLPYDYYSSTFIFCITYAHQLISLTAGSLVNVACDSLICGLLLHICCQMEILERRLSEVSDNPNLILRDCVRHHDNIFKYALRLNSEFRMTIAMQFAVSTMVVCSNLYQMTKTTSFSTILPLLLYMSCMLTQIFIYCWYGNEVKLKSAQLLHSIFAIDWLVLDGSHKRSLLLIMNRALTPIEFTSAYILSMNLDSFVGILKISYSAYNLLKQVQVT</sequence>
<name>A0A6P3XCY9_DINQU</name>
<dbReference type="AlphaFoldDB" id="A0A6P3XCY9"/>
<evidence type="ECO:0000313" key="11">
    <source>
        <dbReference type="Proteomes" id="UP000515204"/>
    </source>
</evidence>
<reference evidence="12" key="1">
    <citation type="submission" date="2025-08" db="UniProtKB">
        <authorList>
            <consortium name="RefSeq"/>
        </authorList>
    </citation>
    <scope>IDENTIFICATION</scope>
</reference>
<dbReference type="GO" id="GO:0005549">
    <property type="term" value="F:odorant binding"/>
    <property type="evidence" value="ECO:0007669"/>
    <property type="project" value="InterPro"/>
</dbReference>
<evidence type="ECO:0000256" key="4">
    <source>
        <dbReference type="ARBA" id="ARBA00022692"/>
    </source>
</evidence>
<organism evidence="11 12">
    <name type="scientific">Dinoponera quadriceps</name>
    <name type="common">South American ant</name>
    <dbReference type="NCBI Taxonomy" id="609295"/>
    <lineage>
        <taxon>Eukaryota</taxon>
        <taxon>Metazoa</taxon>
        <taxon>Ecdysozoa</taxon>
        <taxon>Arthropoda</taxon>
        <taxon>Hexapoda</taxon>
        <taxon>Insecta</taxon>
        <taxon>Pterygota</taxon>
        <taxon>Neoptera</taxon>
        <taxon>Endopterygota</taxon>
        <taxon>Hymenoptera</taxon>
        <taxon>Apocrita</taxon>
        <taxon>Aculeata</taxon>
        <taxon>Formicoidea</taxon>
        <taxon>Formicidae</taxon>
        <taxon>Ponerinae</taxon>
        <taxon>Ponerini</taxon>
        <taxon>Dinoponera</taxon>
    </lineage>
</organism>
<keyword evidence="9" id="KW-0807">Transducer</keyword>
<protein>
    <submittedName>
        <fullName evidence="12">Odorant receptor 46a, isoform A-like</fullName>
    </submittedName>
</protein>
<dbReference type="PANTHER" id="PTHR21137">
    <property type="entry name" value="ODORANT RECEPTOR"/>
    <property type="match status" value="1"/>
</dbReference>
<evidence type="ECO:0000256" key="9">
    <source>
        <dbReference type="ARBA" id="ARBA00023224"/>
    </source>
</evidence>
<dbReference type="KEGG" id="dqu:106745267"/>
<feature type="transmembrane region" description="Helical" evidence="10">
    <location>
        <begin position="237"/>
        <end position="256"/>
    </location>
</feature>
<keyword evidence="5" id="KW-0552">Olfaction</keyword>
<evidence type="ECO:0000256" key="2">
    <source>
        <dbReference type="ARBA" id="ARBA00022475"/>
    </source>
</evidence>
<proteinExistence type="predicted"/>
<dbReference type="GO" id="GO:0007165">
    <property type="term" value="P:signal transduction"/>
    <property type="evidence" value="ECO:0007669"/>
    <property type="project" value="UniProtKB-KW"/>
</dbReference>